<dbReference type="SMART" id="SM00034">
    <property type="entry name" value="CLECT"/>
    <property type="match status" value="1"/>
</dbReference>
<reference evidence="5 6" key="1">
    <citation type="submission" date="2020-10" db="EMBL/GenBank/DDBJ databases">
        <title>Pygocentrus nattereri (red-bellied piranha) genome, fPygNat1, primary haplotype.</title>
        <authorList>
            <person name="Myers G."/>
            <person name="Meyer A."/>
            <person name="Karagic N."/>
            <person name="Pippel M."/>
            <person name="Winkler S."/>
            <person name="Tracey A."/>
            <person name="Wood J."/>
            <person name="Formenti G."/>
            <person name="Howe K."/>
            <person name="Fedrigo O."/>
            <person name="Jarvis E.D."/>
        </authorList>
    </citation>
    <scope>NUCLEOTIDE SEQUENCE [LARGE SCALE GENOMIC DNA]</scope>
</reference>
<keyword evidence="1" id="KW-0430">Lectin</keyword>
<keyword evidence="6" id="KW-1185">Reference proteome</keyword>
<dbReference type="InterPro" id="IPR001304">
    <property type="entry name" value="C-type_lectin-like"/>
</dbReference>
<evidence type="ECO:0000259" key="4">
    <source>
        <dbReference type="PROSITE" id="PS50041"/>
    </source>
</evidence>
<dbReference type="Gene3D" id="3.10.100.10">
    <property type="entry name" value="Mannose-Binding Protein A, subunit A"/>
    <property type="match status" value="1"/>
</dbReference>
<feature type="domain" description="C-type lectin" evidence="4">
    <location>
        <begin position="32"/>
        <end position="143"/>
    </location>
</feature>
<organism evidence="5 6">
    <name type="scientific">Pygocentrus nattereri</name>
    <name type="common">Red-bellied piranha</name>
    <dbReference type="NCBI Taxonomy" id="42514"/>
    <lineage>
        <taxon>Eukaryota</taxon>
        <taxon>Metazoa</taxon>
        <taxon>Chordata</taxon>
        <taxon>Craniata</taxon>
        <taxon>Vertebrata</taxon>
        <taxon>Euteleostomi</taxon>
        <taxon>Actinopterygii</taxon>
        <taxon>Neopterygii</taxon>
        <taxon>Teleostei</taxon>
        <taxon>Ostariophysi</taxon>
        <taxon>Characiformes</taxon>
        <taxon>Characoidei</taxon>
        <taxon>Pygocentrus</taxon>
    </lineage>
</organism>
<accession>A0A3B4D4C4</accession>
<dbReference type="Proteomes" id="UP001501920">
    <property type="component" value="Chromosome 22"/>
</dbReference>
<dbReference type="AlphaFoldDB" id="A0A3B4D4C4"/>
<dbReference type="CDD" id="cd03590">
    <property type="entry name" value="CLECT_DC-SIGN_like"/>
    <property type="match status" value="1"/>
</dbReference>
<feature type="signal peptide" evidence="3">
    <location>
        <begin position="1"/>
        <end position="24"/>
    </location>
</feature>
<evidence type="ECO:0000313" key="6">
    <source>
        <dbReference type="Proteomes" id="UP001501920"/>
    </source>
</evidence>
<evidence type="ECO:0000256" key="1">
    <source>
        <dbReference type="ARBA" id="ARBA00022734"/>
    </source>
</evidence>
<dbReference type="Pfam" id="PF00059">
    <property type="entry name" value="Lectin_C"/>
    <property type="match status" value="1"/>
</dbReference>
<proteinExistence type="predicted"/>
<keyword evidence="2" id="KW-1015">Disulfide bond</keyword>
<dbReference type="GO" id="GO:0030246">
    <property type="term" value="F:carbohydrate binding"/>
    <property type="evidence" value="ECO:0007669"/>
    <property type="project" value="UniProtKB-KW"/>
</dbReference>
<evidence type="ECO:0000256" key="2">
    <source>
        <dbReference type="ARBA" id="ARBA00023157"/>
    </source>
</evidence>
<keyword evidence="3" id="KW-0732">Signal</keyword>
<dbReference type="Ensembl" id="ENSPNAT00000028833.2">
    <property type="protein sequence ID" value="ENSPNAP00000019197.2"/>
    <property type="gene ID" value="ENSPNAG00000034962.1"/>
</dbReference>
<dbReference type="InterPro" id="IPR033989">
    <property type="entry name" value="CD209-like_CTLD"/>
</dbReference>
<evidence type="ECO:0000313" key="5">
    <source>
        <dbReference type="Ensembl" id="ENSPNAP00000019197.2"/>
    </source>
</evidence>
<dbReference type="PROSITE" id="PS00615">
    <property type="entry name" value="C_TYPE_LECTIN_1"/>
    <property type="match status" value="1"/>
</dbReference>
<evidence type="ECO:0000256" key="3">
    <source>
        <dbReference type="SAM" id="SignalP"/>
    </source>
</evidence>
<dbReference type="GeneTree" id="ENSGT01020000230338"/>
<dbReference type="SUPFAM" id="SSF56436">
    <property type="entry name" value="C-type lectin-like"/>
    <property type="match status" value="1"/>
</dbReference>
<protein>
    <recommendedName>
        <fullName evidence="4">C-type lectin domain-containing protein</fullName>
    </recommendedName>
</protein>
<feature type="chain" id="PRO_5043456117" description="C-type lectin domain-containing protein" evidence="3">
    <location>
        <begin position="25"/>
        <end position="151"/>
    </location>
</feature>
<sequence length="151" mass="17628">MVDFQDHYLCVYMCVLCVLFIVKAEQEGWKFFSTSVYFISTAQKSWSESRQDCRGRGADLVIINSREEHVRERDSRAWIGLTDSERERVWKWVDGSALTTGFWGEREPNDDNNNEDCVEIVNLPNKKGWNDMPCSTQEQWICEKKLNSAGM</sequence>
<dbReference type="PROSITE" id="PS50041">
    <property type="entry name" value="C_TYPE_LECTIN_2"/>
    <property type="match status" value="1"/>
</dbReference>
<dbReference type="InterPro" id="IPR016186">
    <property type="entry name" value="C-type_lectin-like/link_sf"/>
</dbReference>
<reference evidence="5" key="2">
    <citation type="submission" date="2025-08" db="UniProtKB">
        <authorList>
            <consortium name="Ensembl"/>
        </authorList>
    </citation>
    <scope>IDENTIFICATION</scope>
</reference>
<reference evidence="5" key="3">
    <citation type="submission" date="2025-09" db="UniProtKB">
        <authorList>
            <consortium name="Ensembl"/>
        </authorList>
    </citation>
    <scope>IDENTIFICATION</scope>
</reference>
<dbReference type="InterPro" id="IPR016187">
    <property type="entry name" value="CTDL_fold"/>
</dbReference>
<dbReference type="PANTHER" id="PTHR22803">
    <property type="entry name" value="MANNOSE, PHOSPHOLIPASE, LECTIN RECEPTOR RELATED"/>
    <property type="match status" value="1"/>
</dbReference>
<dbReference type="InterPro" id="IPR050111">
    <property type="entry name" value="C-type_lectin/snaclec_domain"/>
</dbReference>
<name>A0A3B4D4C4_PYGNA</name>
<dbReference type="InterPro" id="IPR018378">
    <property type="entry name" value="C-type_lectin_CS"/>
</dbReference>